<dbReference type="InterPro" id="IPR023780">
    <property type="entry name" value="Chromo_domain"/>
</dbReference>
<evidence type="ECO:0000256" key="2">
    <source>
        <dbReference type="SAM" id="MobiDB-lite"/>
    </source>
</evidence>
<dbReference type="SUPFAM" id="SSF54160">
    <property type="entry name" value="Chromo domain-like"/>
    <property type="match status" value="1"/>
</dbReference>
<feature type="region of interest" description="Disordered" evidence="2">
    <location>
        <begin position="99"/>
        <end position="119"/>
    </location>
</feature>
<evidence type="ECO:0000256" key="1">
    <source>
        <dbReference type="ARBA" id="ARBA00004123"/>
    </source>
</evidence>
<dbReference type="RefSeq" id="XP_045552942.1">
    <property type="nucleotide sequence ID" value="XM_045696986.1"/>
</dbReference>
<evidence type="ECO:0000259" key="3">
    <source>
        <dbReference type="PROSITE" id="PS50013"/>
    </source>
</evidence>
<comment type="subcellular location">
    <subcellularLocation>
        <location evidence="1">Nucleus</location>
    </subcellularLocation>
</comment>
<evidence type="ECO:0000313" key="5">
    <source>
        <dbReference type="RefSeq" id="XP_045552942.1"/>
    </source>
</evidence>
<sequence>MNGFGTRRRHGTLPMYVYNEPSGGKRPVVAGPLQQSEVREVPPPPLDIEGALAYTVRAITDSRCRARGLQYLVEWEGYGPEDRSWVPVEDILDPSLIQEFHRFRPDRPAPRPPGRPRGR</sequence>
<dbReference type="InterPro" id="IPR000953">
    <property type="entry name" value="Chromo/chromo_shadow_dom"/>
</dbReference>
<protein>
    <submittedName>
        <fullName evidence="5">Chromobox protein homolog 7</fullName>
    </submittedName>
</protein>
<organism evidence="4 5">
    <name type="scientific">Salmo salar</name>
    <name type="common">Atlantic salmon</name>
    <dbReference type="NCBI Taxonomy" id="8030"/>
    <lineage>
        <taxon>Eukaryota</taxon>
        <taxon>Metazoa</taxon>
        <taxon>Chordata</taxon>
        <taxon>Craniata</taxon>
        <taxon>Vertebrata</taxon>
        <taxon>Euteleostomi</taxon>
        <taxon>Actinopterygii</taxon>
        <taxon>Neopterygii</taxon>
        <taxon>Teleostei</taxon>
        <taxon>Protacanthopterygii</taxon>
        <taxon>Salmoniformes</taxon>
        <taxon>Salmonidae</taxon>
        <taxon>Salmoninae</taxon>
        <taxon>Salmo</taxon>
    </lineage>
</organism>
<feature type="domain" description="Chromo" evidence="3">
    <location>
        <begin position="54"/>
        <end position="112"/>
    </location>
</feature>
<dbReference type="InterPro" id="IPR016197">
    <property type="entry name" value="Chromo-like_dom_sf"/>
</dbReference>
<accession>A0ABM3D2B2</accession>
<dbReference type="Pfam" id="PF00385">
    <property type="entry name" value="Chromo"/>
    <property type="match status" value="1"/>
</dbReference>
<dbReference type="PROSITE" id="PS50013">
    <property type="entry name" value="CHROMO_2"/>
    <property type="match status" value="1"/>
</dbReference>
<dbReference type="SMART" id="SM00298">
    <property type="entry name" value="CHROMO"/>
    <property type="match status" value="1"/>
</dbReference>
<dbReference type="Gene3D" id="2.40.50.40">
    <property type="match status" value="1"/>
</dbReference>
<reference evidence="5" key="1">
    <citation type="submission" date="2025-08" db="UniProtKB">
        <authorList>
            <consortium name="RefSeq"/>
        </authorList>
    </citation>
    <scope>IDENTIFICATION</scope>
</reference>
<keyword evidence="4" id="KW-1185">Reference proteome</keyword>
<evidence type="ECO:0000313" key="4">
    <source>
        <dbReference type="Proteomes" id="UP001652741"/>
    </source>
</evidence>
<name>A0ABM3D2B2_SALSA</name>
<dbReference type="GeneID" id="123727792"/>
<proteinExistence type="predicted"/>
<gene>
    <name evidence="5" type="primary">LOC123727792</name>
</gene>
<feature type="compositionally biased region" description="Basic and acidic residues" evidence="2">
    <location>
        <begin position="99"/>
        <end position="109"/>
    </location>
</feature>
<dbReference type="Proteomes" id="UP001652741">
    <property type="component" value="Chromosome ssa16"/>
</dbReference>